<accession>A0A644YGG5</accession>
<gene>
    <name evidence="1" type="ORF">SDC9_74205</name>
</gene>
<dbReference type="AlphaFoldDB" id="A0A644YGG5"/>
<dbReference type="Pfam" id="PF20137">
    <property type="entry name" value="BubE"/>
    <property type="match status" value="1"/>
</dbReference>
<dbReference type="EMBL" id="VSSQ01005061">
    <property type="protein sequence ID" value="MPM27692.1"/>
    <property type="molecule type" value="Genomic_DNA"/>
</dbReference>
<proteinExistence type="predicted"/>
<protein>
    <submittedName>
        <fullName evidence="1">Uncharacterized protein</fullName>
    </submittedName>
</protein>
<organism evidence="1">
    <name type="scientific">bioreactor metagenome</name>
    <dbReference type="NCBI Taxonomy" id="1076179"/>
    <lineage>
        <taxon>unclassified sequences</taxon>
        <taxon>metagenomes</taxon>
        <taxon>ecological metagenomes</taxon>
    </lineage>
</organism>
<comment type="caution">
    <text evidence="1">The sequence shown here is derived from an EMBL/GenBank/DDBJ whole genome shotgun (WGS) entry which is preliminary data.</text>
</comment>
<evidence type="ECO:0000313" key="1">
    <source>
        <dbReference type="EMBL" id="MPM27692.1"/>
    </source>
</evidence>
<name>A0A644YGG5_9ZZZZ</name>
<reference evidence="1" key="1">
    <citation type="submission" date="2019-08" db="EMBL/GenBank/DDBJ databases">
        <authorList>
            <person name="Kucharzyk K."/>
            <person name="Murdoch R.W."/>
            <person name="Higgins S."/>
            <person name="Loffler F."/>
        </authorList>
    </citation>
    <scope>NUCLEOTIDE SEQUENCE</scope>
</reference>
<sequence>MKLNEFARTVDAEDITPSTMNAETLYVVPDGYHGQTCVGFLCPCGCGGFHLLPTYRPGEKKSISPGWEMERVGDKVTLHPSLLNGCGAHFFIRDNKIIWCQ</sequence>
<dbReference type="InterPro" id="IPR045384">
    <property type="entry name" value="DUF6527"/>
</dbReference>